<comment type="caution">
    <text evidence="3">The sequence shown here is derived from an EMBL/GenBank/DDBJ whole genome shotgun (WGS) entry which is preliminary data.</text>
</comment>
<organism evidence="3 4">
    <name type="scientific">Staphylotrichum longicolle</name>
    <dbReference type="NCBI Taxonomy" id="669026"/>
    <lineage>
        <taxon>Eukaryota</taxon>
        <taxon>Fungi</taxon>
        <taxon>Dikarya</taxon>
        <taxon>Ascomycota</taxon>
        <taxon>Pezizomycotina</taxon>
        <taxon>Sordariomycetes</taxon>
        <taxon>Sordariomycetidae</taxon>
        <taxon>Sordariales</taxon>
        <taxon>Chaetomiaceae</taxon>
        <taxon>Staphylotrichum</taxon>
    </lineage>
</organism>
<gene>
    <name evidence="3" type="ORF">NEMBOFW57_006845</name>
</gene>
<feature type="coiled-coil region" evidence="1">
    <location>
        <begin position="88"/>
        <end position="122"/>
    </location>
</feature>
<evidence type="ECO:0000256" key="1">
    <source>
        <dbReference type="SAM" id="Coils"/>
    </source>
</evidence>
<reference evidence="3" key="1">
    <citation type="submission" date="2023-02" db="EMBL/GenBank/DDBJ databases">
        <authorList>
            <person name="Palmer J.M."/>
        </authorList>
    </citation>
    <scope>NUCLEOTIDE SEQUENCE</scope>
    <source>
        <strain evidence="3">FW57</strain>
    </source>
</reference>
<feature type="compositionally biased region" description="Basic residues" evidence="2">
    <location>
        <begin position="57"/>
        <end position="66"/>
    </location>
</feature>
<name>A0AAD4ETE3_9PEZI</name>
<dbReference type="Proteomes" id="UP001197093">
    <property type="component" value="Unassembled WGS sequence"/>
</dbReference>
<dbReference type="EMBL" id="JAHCVI010000003">
    <property type="protein sequence ID" value="KAG7287336.1"/>
    <property type="molecule type" value="Genomic_DNA"/>
</dbReference>
<feature type="compositionally biased region" description="Polar residues" evidence="2">
    <location>
        <begin position="24"/>
        <end position="46"/>
    </location>
</feature>
<sequence length="158" mass="18138">MAKGTKNATRRAILQSRRVKRAQSVATKSQAQDQQIESAESNTSPVSAPLNPDVARKQKALHRQTRQVKDVRRLKSSMKHWTGVLNDYKRCKVKVAEAMAQLVEARKQISDLNMAVNFLLQQPPNNGHLFDEHNLFILLTIIYHHKNLGMWMQWTKKA</sequence>
<proteinExistence type="predicted"/>
<evidence type="ECO:0000313" key="4">
    <source>
        <dbReference type="Proteomes" id="UP001197093"/>
    </source>
</evidence>
<dbReference type="AlphaFoldDB" id="A0AAD4ETE3"/>
<keyword evidence="1" id="KW-0175">Coiled coil</keyword>
<feature type="region of interest" description="Disordered" evidence="2">
    <location>
        <begin position="1"/>
        <end position="69"/>
    </location>
</feature>
<keyword evidence="4" id="KW-1185">Reference proteome</keyword>
<accession>A0AAD4ETE3</accession>
<evidence type="ECO:0000256" key="2">
    <source>
        <dbReference type="SAM" id="MobiDB-lite"/>
    </source>
</evidence>
<protein>
    <submittedName>
        <fullName evidence="3">Uncharacterized protein</fullName>
    </submittedName>
</protein>
<evidence type="ECO:0000313" key="3">
    <source>
        <dbReference type="EMBL" id="KAG7287336.1"/>
    </source>
</evidence>